<evidence type="ECO:0000256" key="3">
    <source>
        <dbReference type="ARBA" id="ARBA00022692"/>
    </source>
</evidence>
<dbReference type="PANTHER" id="PTHR30086:SF20">
    <property type="entry name" value="ARGININE EXPORTER PROTEIN ARGO-RELATED"/>
    <property type="match status" value="1"/>
</dbReference>
<dbReference type="PANTHER" id="PTHR30086">
    <property type="entry name" value="ARGININE EXPORTER PROTEIN ARGO"/>
    <property type="match status" value="1"/>
</dbReference>
<proteinExistence type="predicted"/>
<feature type="transmembrane region" description="Helical" evidence="7">
    <location>
        <begin position="178"/>
        <end position="197"/>
    </location>
</feature>
<evidence type="ECO:0000313" key="9">
    <source>
        <dbReference type="Proteomes" id="UP001270266"/>
    </source>
</evidence>
<evidence type="ECO:0000256" key="4">
    <source>
        <dbReference type="ARBA" id="ARBA00022970"/>
    </source>
</evidence>
<evidence type="ECO:0000256" key="6">
    <source>
        <dbReference type="ARBA" id="ARBA00023136"/>
    </source>
</evidence>
<dbReference type="EMBL" id="JARDVI010000001">
    <property type="protein sequence ID" value="MDY0416554.1"/>
    <property type="molecule type" value="Genomic_DNA"/>
</dbReference>
<evidence type="ECO:0000256" key="5">
    <source>
        <dbReference type="ARBA" id="ARBA00022989"/>
    </source>
</evidence>
<feature type="transmembrane region" description="Helical" evidence="7">
    <location>
        <begin position="39"/>
        <end position="62"/>
    </location>
</feature>
<keyword evidence="4" id="KW-0029">Amino-acid transport</keyword>
<keyword evidence="9" id="KW-1185">Reference proteome</keyword>
<dbReference type="Pfam" id="PF01810">
    <property type="entry name" value="LysE"/>
    <property type="match status" value="1"/>
</dbReference>
<gene>
    <name evidence="8" type="ORF">PYW49_02540</name>
</gene>
<dbReference type="Proteomes" id="UP001270266">
    <property type="component" value="Unassembled WGS sequence"/>
</dbReference>
<evidence type="ECO:0000313" key="8">
    <source>
        <dbReference type="EMBL" id="MDY0416554.1"/>
    </source>
</evidence>
<dbReference type="RefSeq" id="WP_320385555.1">
    <property type="nucleotide sequence ID" value="NZ_JARDVI010000001.1"/>
</dbReference>
<evidence type="ECO:0000256" key="2">
    <source>
        <dbReference type="ARBA" id="ARBA00022475"/>
    </source>
</evidence>
<comment type="caution">
    <text evidence="8">The sequence shown here is derived from an EMBL/GenBank/DDBJ whole genome shotgun (WGS) entry which is preliminary data.</text>
</comment>
<feature type="transmembrane region" description="Helical" evidence="7">
    <location>
        <begin position="138"/>
        <end position="158"/>
    </location>
</feature>
<keyword evidence="3 7" id="KW-0812">Transmembrane</keyword>
<keyword evidence="6 7" id="KW-0472">Membrane</keyword>
<protein>
    <submittedName>
        <fullName evidence="8">LysE family translocator</fullName>
    </submittedName>
</protein>
<feature type="transmembrane region" description="Helical" evidence="7">
    <location>
        <begin position="69"/>
        <end position="89"/>
    </location>
</feature>
<dbReference type="InterPro" id="IPR001123">
    <property type="entry name" value="LeuE-type"/>
</dbReference>
<accession>A0ABU5CY49</accession>
<keyword evidence="2" id="KW-1003">Cell membrane</keyword>
<reference evidence="8 9" key="1">
    <citation type="submission" date="2023-02" db="EMBL/GenBank/DDBJ databases">
        <title>The draft genomes of Enterobacter strains.</title>
        <authorList>
            <person name="He Y."/>
            <person name="Feng Y."/>
            <person name="Zong Z."/>
        </authorList>
    </citation>
    <scope>NUCLEOTIDE SEQUENCE [LARGE SCALE GENOMIC DNA]</scope>
    <source>
        <strain evidence="8 9">170198</strain>
    </source>
</reference>
<evidence type="ECO:0000256" key="1">
    <source>
        <dbReference type="ARBA" id="ARBA00004651"/>
    </source>
</evidence>
<name>A0ABU5CY49_9ENTR</name>
<evidence type="ECO:0000256" key="7">
    <source>
        <dbReference type="SAM" id="Phobius"/>
    </source>
</evidence>
<organism evidence="8 9">
    <name type="scientific">Enterobacter chinensis</name>
    <dbReference type="NCBI Taxonomy" id="3030997"/>
    <lineage>
        <taxon>Bacteria</taxon>
        <taxon>Pseudomonadati</taxon>
        <taxon>Pseudomonadota</taxon>
        <taxon>Gammaproteobacteria</taxon>
        <taxon>Enterobacterales</taxon>
        <taxon>Enterobacteriaceae</taxon>
        <taxon>Enterobacter</taxon>
    </lineage>
</organism>
<keyword evidence="5 7" id="KW-1133">Transmembrane helix</keyword>
<sequence>MLLVFSMFIFSLTLSFSPGPVNMVIISSGAVNGFRKTFSFVSGATTGFTLLLFLVCFGFYAAIERHPLFFQYLNIAGSLFIMYLGYKIAASRPDMSLSKTDSPGFIQGFLMQWVNPKAWTACASGAAMFSEPSNPATVLVFIIIYFLVCYLSLSAWALLGEKVSVLLRSTQRIRTFNVLMGGLLLITACYMLSLQFLSHS</sequence>
<keyword evidence="4" id="KW-0813">Transport</keyword>
<comment type="subcellular location">
    <subcellularLocation>
        <location evidence="1">Cell membrane</location>
        <topology evidence="1">Multi-pass membrane protein</topology>
    </subcellularLocation>
</comment>